<sequence>MDLLELVRYILYGIVQGIFEVLPISSSGQVAFIQFIVNDQFEYSQFFLIVVNLGSLFALIVYFRKNIKELLCHTYLDLVKKKDNPEYKKSSIYLKNILIAIIPIGILGTILTLSGIDIANISLIIIGVGALLTGTILYLSRHRTDLYTSTKVTAKKAWVIGLFQILALIPGVSRLAVTATAGTQQELSYNTALKFSLLMSIPISLGSILVYVVRGFVDIHSLLDFDTSLWYMYFYYFTSMFISFFGTLYALKFIFIITQKGNFRMFYVYNVIFGLIALLIGIIRY</sequence>
<evidence type="ECO:0000256" key="17">
    <source>
        <dbReference type="HAMAP-Rule" id="MF_01006"/>
    </source>
</evidence>
<dbReference type="EMBL" id="CP051151">
    <property type="protein sequence ID" value="QLY40699.1"/>
    <property type="molecule type" value="Genomic_DNA"/>
</dbReference>
<dbReference type="GO" id="GO:0009252">
    <property type="term" value="P:peptidoglycan biosynthetic process"/>
    <property type="evidence" value="ECO:0007669"/>
    <property type="project" value="UniProtKB-KW"/>
</dbReference>
<evidence type="ECO:0000256" key="5">
    <source>
        <dbReference type="ARBA" id="ARBA00022475"/>
    </source>
</evidence>
<dbReference type="GO" id="GO:0050380">
    <property type="term" value="F:undecaprenyl-diphosphatase activity"/>
    <property type="evidence" value="ECO:0007669"/>
    <property type="project" value="UniProtKB-UniRule"/>
</dbReference>
<evidence type="ECO:0000256" key="15">
    <source>
        <dbReference type="ARBA" id="ARBA00032932"/>
    </source>
</evidence>
<comment type="catalytic activity">
    <reaction evidence="16 17">
        <text>di-trans,octa-cis-undecaprenyl diphosphate + H2O = di-trans,octa-cis-undecaprenyl phosphate + phosphate + H(+)</text>
        <dbReference type="Rhea" id="RHEA:28094"/>
        <dbReference type="ChEBI" id="CHEBI:15377"/>
        <dbReference type="ChEBI" id="CHEBI:15378"/>
        <dbReference type="ChEBI" id="CHEBI:43474"/>
        <dbReference type="ChEBI" id="CHEBI:58405"/>
        <dbReference type="ChEBI" id="CHEBI:60392"/>
        <dbReference type="EC" id="3.6.1.27"/>
    </reaction>
</comment>
<comment type="subcellular location">
    <subcellularLocation>
        <location evidence="1 17">Cell membrane</location>
        <topology evidence="1 17">Multi-pass membrane protein</topology>
    </subcellularLocation>
</comment>
<proteinExistence type="inferred from homology"/>
<protein>
    <recommendedName>
        <fullName evidence="4 17">Undecaprenyl-diphosphatase</fullName>
        <ecNumber evidence="3 17">3.6.1.27</ecNumber>
    </recommendedName>
    <alternativeName>
        <fullName evidence="15 17">Bacitracin resistance protein</fullName>
    </alternativeName>
    <alternativeName>
        <fullName evidence="14 17">Undecaprenyl pyrophosphate phosphatase</fullName>
    </alternativeName>
</protein>
<evidence type="ECO:0000256" key="10">
    <source>
        <dbReference type="ARBA" id="ARBA00022989"/>
    </source>
</evidence>
<dbReference type="Pfam" id="PF02673">
    <property type="entry name" value="BacA"/>
    <property type="match status" value="1"/>
</dbReference>
<evidence type="ECO:0000256" key="9">
    <source>
        <dbReference type="ARBA" id="ARBA00022984"/>
    </source>
</evidence>
<dbReference type="InterPro" id="IPR003824">
    <property type="entry name" value="UppP"/>
</dbReference>
<dbReference type="KEGG" id="tbk:HF295_07495"/>
<keyword evidence="10 17" id="KW-1133">Transmembrane helix</keyword>
<keyword evidence="9 17" id="KW-0573">Peptidoglycan synthesis</keyword>
<feature type="transmembrane region" description="Helical" evidence="17">
    <location>
        <begin position="266"/>
        <end position="283"/>
    </location>
</feature>
<dbReference type="GO" id="GO:0071555">
    <property type="term" value="P:cell wall organization"/>
    <property type="evidence" value="ECO:0007669"/>
    <property type="project" value="UniProtKB-KW"/>
</dbReference>
<evidence type="ECO:0000313" key="18">
    <source>
        <dbReference type="EMBL" id="QLY40699.1"/>
    </source>
</evidence>
<evidence type="ECO:0000256" key="14">
    <source>
        <dbReference type="ARBA" id="ARBA00032707"/>
    </source>
</evidence>
<accession>A0A7L6N841</accession>
<feature type="transmembrane region" description="Helical" evidence="17">
    <location>
        <begin position="43"/>
        <end position="63"/>
    </location>
</feature>
<keyword evidence="12 17" id="KW-0046">Antibiotic resistance</keyword>
<keyword evidence="6 17" id="KW-0812">Transmembrane</keyword>
<comment type="function">
    <text evidence="17">Catalyzes the dephosphorylation of undecaprenyl diphosphate (UPP). Confers resistance to bacitracin.</text>
</comment>
<gene>
    <name evidence="17" type="primary">uppP</name>
    <name evidence="18" type="ORF">HF295_07495</name>
</gene>
<evidence type="ECO:0000256" key="8">
    <source>
        <dbReference type="ARBA" id="ARBA00022960"/>
    </source>
</evidence>
<dbReference type="GO" id="GO:0005886">
    <property type="term" value="C:plasma membrane"/>
    <property type="evidence" value="ECO:0007669"/>
    <property type="project" value="UniProtKB-SubCell"/>
</dbReference>
<dbReference type="Proteomes" id="UP000512167">
    <property type="component" value="Chromosome"/>
</dbReference>
<evidence type="ECO:0000256" key="4">
    <source>
        <dbReference type="ARBA" id="ARBA00021581"/>
    </source>
</evidence>
<feature type="transmembrane region" description="Helical" evidence="17">
    <location>
        <begin position="118"/>
        <end position="139"/>
    </location>
</feature>
<dbReference type="HAMAP" id="MF_01006">
    <property type="entry name" value="Undec_diphosphatase"/>
    <property type="match status" value="1"/>
</dbReference>
<organism evidence="18 19">
    <name type="scientific">Hujiaoplasma nucleasis</name>
    <dbReference type="NCBI Taxonomy" id="2725268"/>
    <lineage>
        <taxon>Bacteria</taxon>
        <taxon>Bacillati</taxon>
        <taxon>Mycoplasmatota</taxon>
        <taxon>Mollicutes</taxon>
        <taxon>Candidatus Izemoplasmatales</taxon>
        <taxon>Hujiaoplasmataceae</taxon>
        <taxon>Hujiaoplasma</taxon>
    </lineage>
</organism>
<dbReference type="AlphaFoldDB" id="A0A7L6N841"/>
<reference evidence="18 19" key="1">
    <citation type="submission" date="2020-04" db="EMBL/GenBank/DDBJ databases">
        <authorList>
            <person name="Zheng R.K."/>
            <person name="Sun C.M."/>
        </authorList>
    </citation>
    <scope>NUCLEOTIDE SEQUENCE [LARGE SCALE GENOMIC DNA]</scope>
    <source>
        <strain evidence="19">zrk29</strain>
    </source>
</reference>
<comment type="miscellaneous">
    <text evidence="17">Bacitracin is thought to be involved in the inhibition of peptidoglycan synthesis by sequestering undecaprenyl diphosphate, thereby reducing the pool of lipid carrier available.</text>
</comment>
<keyword evidence="11 17" id="KW-0472">Membrane</keyword>
<evidence type="ECO:0000256" key="12">
    <source>
        <dbReference type="ARBA" id="ARBA00023251"/>
    </source>
</evidence>
<comment type="similarity">
    <text evidence="2 17">Belongs to the UppP family.</text>
</comment>
<feature type="transmembrane region" description="Helical" evidence="17">
    <location>
        <begin position="92"/>
        <end position="112"/>
    </location>
</feature>
<keyword evidence="8 17" id="KW-0133">Cell shape</keyword>
<dbReference type="PANTHER" id="PTHR30622">
    <property type="entry name" value="UNDECAPRENYL-DIPHOSPHATASE"/>
    <property type="match status" value="1"/>
</dbReference>
<evidence type="ECO:0000256" key="3">
    <source>
        <dbReference type="ARBA" id="ARBA00012374"/>
    </source>
</evidence>
<evidence type="ECO:0000256" key="16">
    <source>
        <dbReference type="ARBA" id="ARBA00047594"/>
    </source>
</evidence>
<evidence type="ECO:0000256" key="7">
    <source>
        <dbReference type="ARBA" id="ARBA00022801"/>
    </source>
</evidence>
<feature type="transmembrane region" description="Helical" evidence="17">
    <location>
        <begin position="195"/>
        <end position="213"/>
    </location>
</feature>
<evidence type="ECO:0000256" key="13">
    <source>
        <dbReference type="ARBA" id="ARBA00023316"/>
    </source>
</evidence>
<feature type="transmembrane region" description="Helical" evidence="17">
    <location>
        <begin position="233"/>
        <end position="254"/>
    </location>
</feature>
<keyword evidence="19" id="KW-1185">Reference proteome</keyword>
<evidence type="ECO:0000256" key="2">
    <source>
        <dbReference type="ARBA" id="ARBA00010621"/>
    </source>
</evidence>
<evidence type="ECO:0000256" key="6">
    <source>
        <dbReference type="ARBA" id="ARBA00022692"/>
    </source>
</evidence>
<dbReference type="EC" id="3.6.1.27" evidence="3 17"/>
<keyword evidence="5 17" id="KW-1003">Cell membrane</keyword>
<name>A0A7L6N841_9MOLU</name>
<evidence type="ECO:0000256" key="1">
    <source>
        <dbReference type="ARBA" id="ARBA00004651"/>
    </source>
</evidence>
<keyword evidence="13 17" id="KW-0961">Cell wall biogenesis/degradation</keyword>
<dbReference type="GO" id="GO:0008360">
    <property type="term" value="P:regulation of cell shape"/>
    <property type="evidence" value="ECO:0007669"/>
    <property type="project" value="UniProtKB-KW"/>
</dbReference>
<keyword evidence="7 17" id="KW-0378">Hydrolase</keyword>
<dbReference type="RefSeq" id="WP_312031547.1">
    <property type="nucleotide sequence ID" value="NZ_CP051151.1"/>
</dbReference>
<evidence type="ECO:0000313" key="19">
    <source>
        <dbReference type="Proteomes" id="UP000512167"/>
    </source>
</evidence>
<evidence type="ECO:0000256" key="11">
    <source>
        <dbReference type="ARBA" id="ARBA00023136"/>
    </source>
</evidence>
<dbReference type="GO" id="GO:0046677">
    <property type="term" value="P:response to antibiotic"/>
    <property type="evidence" value="ECO:0007669"/>
    <property type="project" value="UniProtKB-UniRule"/>
</dbReference>
<dbReference type="PANTHER" id="PTHR30622:SF2">
    <property type="entry name" value="UNDECAPRENYL-DIPHOSPHATASE"/>
    <property type="match status" value="1"/>
</dbReference>
<feature type="transmembrane region" description="Helical" evidence="17">
    <location>
        <begin position="9"/>
        <end position="37"/>
    </location>
</feature>